<name>A0A667HNR4_LYNCA</name>
<accession>A0A667HNR4</accession>
<sequence length="204" mass="21026">MSSLSAGSGIRDPSAEEIWGRPGPGLAPGVVTTECSACGKRRALRAESPGRGGGPPNGLGPPIALESAHVIDSGETARVEGLCVAPRERGKGVAGLLRRFCPQLVKTQNPGVKVARLTRDDQVGPRELKKHGLITKQEHPLGLSQCLRATGAAGRVQLAALRASVTSPLPTETVSETGGDVARLLLLPSVQRDVHPGLAALPAT</sequence>
<feature type="region of interest" description="Disordered" evidence="1">
    <location>
        <begin position="1"/>
        <end position="27"/>
    </location>
</feature>
<organism evidence="2 3">
    <name type="scientific">Lynx canadensis</name>
    <name type="common">Canada lynx</name>
    <name type="synonym">Felis canadensis</name>
    <dbReference type="NCBI Taxonomy" id="61383"/>
    <lineage>
        <taxon>Eukaryota</taxon>
        <taxon>Metazoa</taxon>
        <taxon>Chordata</taxon>
        <taxon>Craniata</taxon>
        <taxon>Vertebrata</taxon>
        <taxon>Euteleostomi</taxon>
        <taxon>Mammalia</taxon>
        <taxon>Eutheria</taxon>
        <taxon>Laurasiatheria</taxon>
        <taxon>Carnivora</taxon>
        <taxon>Feliformia</taxon>
        <taxon>Felidae</taxon>
        <taxon>Felinae</taxon>
        <taxon>Lynx</taxon>
    </lineage>
</organism>
<reference evidence="2" key="2">
    <citation type="submission" date="2025-09" db="UniProtKB">
        <authorList>
            <consortium name="Ensembl"/>
        </authorList>
    </citation>
    <scope>IDENTIFICATION</scope>
</reference>
<protein>
    <recommendedName>
        <fullName evidence="4">N-acetyltransferase domain-containing protein</fullName>
    </recommendedName>
</protein>
<evidence type="ECO:0000313" key="2">
    <source>
        <dbReference type="Ensembl" id="ENSLCNP00005028231.1"/>
    </source>
</evidence>
<dbReference type="AlphaFoldDB" id="A0A667HNR4"/>
<dbReference type="Ensembl" id="ENSLCNT00005031537.1">
    <property type="protein sequence ID" value="ENSLCNP00005028231.1"/>
    <property type="gene ID" value="ENSLCNG00005018406.1"/>
</dbReference>
<feature type="region of interest" description="Disordered" evidence="1">
    <location>
        <begin position="42"/>
        <end position="63"/>
    </location>
</feature>
<proteinExistence type="predicted"/>
<dbReference type="PANTHER" id="PTHR47403">
    <property type="entry name" value="LOC100145250 PROTEIN"/>
    <property type="match status" value="1"/>
</dbReference>
<evidence type="ECO:0008006" key="4">
    <source>
        <dbReference type="Google" id="ProtNLM"/>
    </source>
</evidence>
<dbReference type="PANTHER" id="PTHR47403:SF3">
    <property type="entry name" value="N-ACETYLTRANSFERASE 16-RELATED"/>
    <property type="match status" value="1"/>
</dbReference>
<reference evidence="2" key="1">
    <citation type="submission" date="2025-08" db="UniProtKB">
        <authorList>
            <consortium name="Ensembl"/>
        </authorList>
    </citation>
    <scope>IDENTIFICATION</scope>
</reference>
<evidence type="ECO:0000256" key="1">
    <source>
        <dbReference type="SAM" id="MobiDB-lite"/>
    </source>
</evidence>
<dbReference type="Proteomes" id="UP000472241">
    <property type="component" value="Unplaced"/>
</dbReference>
<evidence type="ECO:0000313" key="3">
    <source>
        <dbReference type="Proteomes" id="UP000472241"/>
    </source>
</evidence>
<keyword evidence="3" id="KW-1185">Reference proteome</keyword>